<dbReference type="EMBL" id="JAMBEP010000001">
    <property type="protein sequence ID" value="MCL1634825.1"/>
    <property type="molecule type" value="Genomic_DNA"/>
</dbReference>
<accession>A0ABT0MKN8</accession>
<dbReference type="NCBIfam" id="TIGR02999">
    <property type="entry name" value="Sig-70_X6"/>
    <property type="match status" value="1"/>
</dbReference>
<dbReference type="InterPro" id="IPR039425">
    <property type="entry name" value="RNA_pol_sigma-70-like"/>
</dbReference>
<dbReference type="PANTHER" id="PTHR43133:SF39">
    <property type="entry name" value="SIMILAR TO RNA POLYMERASE SIGMA-E FACTOR"/>
    <property type="match status" value="1"/>
</dbReference>
<evidence type="ECO:0000256" key="4">
    <source>
        <dbReference type="ARBA" id="ARBA00023163"/>
    </source>
</evidence>
<organism evidence="6 7">
    <name type="scientific">Luteimonas galliterrae</name>
    <dbReference type="NCBI Taxonomy" id="2940486"/>
    <lineage>
        <taxon>Bacteria</taxon>
        <taxon>Pseudomonadati</taxon>
        <taxon>Pseudomonadota</taxon>
        <taxon>Gammaproteobacteria</taxon>
        <taxon>Lysobacterales</taxon>
        <taxon>Lysobacteraceae</taxon>
        <taxon>Luteimonas</taxon>
    </lineage>
</organism>
<dbReference type="Pfam" id="PF07638">
    <property type="entry name" value="Sigma70_ECF"/>
    <property type="match status" value="1"/>
</dbReference>
<dbReference type="SUPFAM" id="SSF88659">
    <property type="entry name" value="Sigma3 and sigma4 domains of RNA polymerase sigma factors"/>
    <property type="match status" value="1"/>
</dbReference>
<dbReference type="NCBIfam" id="TIGR02937">
    <property type="entry name" value="sigma70-ECF"/>
    <property type="match status" value="1"/>
</dbReference>
<evidence type="ECO:0000313" key="6">
    <source>
        <dbReference type="EMBL" id="MCL1634825.1"/>
    </source>
</evidence>
<dbReference type="RefSeq" id="WP_249473532.1">
    <property type="nucleotide sequence ID" value="NZ_JAMBEP010000001.1"/>
</dbReference>
<keyword evidence="3" id="KW-0731">Sigma factor</keyword>
<comment type="caution">
    <text evidence="6">The sequence shown here is derived from an EMBL/GenBank/DDBJ whole genome shotgun (WGS) entry which is preliminary data.</text>
</comment>
<evidence type="ECO:0000256" key="1">
    <source>
        <dbReference type="ARBA" id="ARBA00010641"/>
    </source>
</evidence>
<gene>
    <name evidence="6" type="ORF">M2650_09300</name>
</gene>
<evidence type="ECO:0000313" key="7">
    <source>
        <dbReference type="Proteomes" id="UP001431217"/>
    </source>
</evidence>
<evidence type="ECO:0000256" key="3">
    <source>
        <dbReference type="ARBA" id="ARBA00023082"/>
    </source>
</evidence>
<dbReference type="PANTHER" id="PTHR43133">
    <property type="entry name" value="RNA POLYMERASE ECF-TYPE SIGMA FACTO"/>
    <property type="match status" value="1"/>
</dbReference>
<name>A0ABT0MKN8_9GAMM</name>
<dbReference type="SUPFAM" id="SSF88946">
    <property type="entry name" value="Sigma2 domain of RNA polymerase sigma factors"/>
    <property type="match status" value="1"/>
</dbReference>
<reference evidence="6 7" key="1">
    <citation type="submission" date="2022-05" db="EMBL/GenBank/DDBJ databases">
        <title>Luteimonas sp. SX5, whole genome shotgun sequencing project.</title>
        <authorList>
            <person name="Zhao G."/>
            <person name="Shen L."/>
        </authorList>
    </citation>
    <scope>NUCLEOTIDE SEQUENCE [LARGE SCALE GENOMIC DNA]</scope>
    <source>
        <strain evidence="6 7">SX5</strain>
    </source>
</reference>
<proteinExistence type="inferred from homology"/>
<dbReference type="InterPro" id="IPR053812">
    <property type="entry name" value="HTH_Sigma70_ECF-like"/>
</dbReference>
<sequence>MEAESVTVLLNRARGGDAAAGDRAYALVYEQLRGAARRQLRHRRDRTLCTTALVNETWLKLAHADVDPRDREHFLALAARAMRMIVIDQARRSLAEKRGGQCLRVTLNSSLAGDERGAEDLLALDAAMARLAEADPRLAQVVEWRYFGGLTEPEVAQMLGVTDRTVRRDWRKARAFLLHEMTRSEAAP</sequence>
<dbReference type="InterPro" id="IPR013324">
    <property type="entry name" value="RNA_pol_sigma_r3/r4-like"/>
</dbReference>
<comment type="similarity">
    <text evidence="1">Belongs to the sigma-70 factor family. ECF subfamily.</text>
</comment>
<evidence type="ECO:0000259" key="5">
    <source>
        <dbReference type="Pfam" id="PF07638"/>
    </source>
</evidence>
<dbReference type="InterPro" id="IPR011517">
    <property type="entry name" value="RNA_pol_sigma70_ECF-like"/>
</dbReference>
<keyword evidence="2" id="KW-0805">Transcription regulation</keyword>
<keyword evidence="7" id="KW-1185">Reference proteome</keyword>
<keyword evidence="4" id="KW-0804">Transcription</keyword>
<dbReference type="InterPro" id="IPR014284">
    <property type="entry name" value="RNA_pol_sigma-70_dom"/>
</dbReference>
<dbReference type="InterPro" id="IPR013325">
    <property type="entry name" value="RNA_pol_sigma_r2"/>
</dbReference>
<evidence type="ECO:0000256" key="2">
    <source>
        <dbReference type="ARBA" id="ARBA00023015"/>
    </source>
</evidence>
<dbReference type="InterPro" id="IPR036388">
    <property type="entry name" value="WH-like_DNA-bd_sf"/>
</dbReference>
<protein>
    <submittedName>
        <fullName evidence="6">ECF-type sigma factor</fullName>
    </submittedName>
</protein>
<dbReference type="Proteomes" id="UP001431217">
    <property type="component" value="Unassembled WGS sequence"/>
</dbReference>
<dbReference type="Gene3D" id="1.10.10.10">
    <property type="entry name" value="Winged helix-like DNA-binding domain superfamily/Winged helix DNA-binding domain"/>
    <property type="match status" value="1"/>
</dbReference>
<feature type="domain" description="RNA polymerase sigma-70 ECF-like HTH" evidence="5">
    <location>
        <begin position="4"/>
        <end position="181"/>
    </location>
</feature>